<proteinExistence type="predicted"/>
<feature type="region of interest" description="Disordered" evidence="4">
    <location>
        <begin position="414"/>
        <end position="442"/>
    </location>
</feature>
<evidence type="ECO:0000256" key="4">
    <source>
        <dbReference type="SAM" id="MobiDB-lite"/>
    </source>
</evidence>
<dbReference type="Pfam" id="PF00109">
    <property type="entry name" value="ketoacyl-synt"/>
    <property type="match status" value="1"/>
</dbReference>
<accession>A0A1V0A2Z6</accession>
<dbReference type="CDD" id="cd00833">
    <property type="entry name" value="PKS"/>
    <property type="match status" value="1"/>
</dbReference>
<dbReference type="GO" id="GO:0004312">
    <property type="term" value="F:fatty acid synthase activity"/>
    <property type="evidence" value="ECO:0007669"/>
    <property type="project" value="TreeGrafter"/>
</dbReference>
<dbReference type="PANTHER" id="PTHR43775:SF37">
    <property type="entry name" value="SI:DKEY-61P9.11"/>
    <property type="match status" value="1"/>
</dbReference>
<keyword evidence="2" id="KW-0597">Phosphoprotein</keyword>
<dbReference type="Gene3D" id="1.10.1240.100">
    <property type="match status" value="1"/>
</dbReference>
<dbReference type="Pfam" id="PF00550">
    <property type="entry name" value="PP-binding"/>
    <property type="match status" value="1"/>
</dbReference>
<evidence type="ECO:0000313" key="7">
    <source>
        <dbReference type="EMBL" id="AQZ64585.1"/>
    </source>
</evidence>
<dbReference type="STRING" id="1909395.BKM31_26770"/>
<dbReference type="AlphaFoldDB" id="A0A1V0A2Z6"/>
<dbReference type="InterPro" id="IPR014031">
    <property type="entry name" value="Ketoacyl_synth_C"/>
</dbReference>
<dbReference type="SMART" id="SM00825">
    <property type="entry name" value="PKS_KS"/>
    <property type="match status" value="1"/>
</dbReference>
<dbReference type="Gene3D" id="1.10.1200.10">
    <property type="entry name" value="ACP-like"/>
    <property type="match status" value="1"/>
</dbReference>
<evidence type="ECO:0000256" key="2">
    <source>
        <dbReference type="ARBA" id="ARBA00022553"/>
    </source>
</evidence>
<dbReference type="GO" id="GO:0004315">
    <property type="term" value="F:3-oxoacyl-[acyl-carrier-protein] synthase activity"/>
    <property type="evidence" value="ECO:0007669"/>
    <property type="project" value="InterPro"/>
</dbReference>
<sequence>MSGRFPGARDLDELWRNLLDGVCSIADFTEDELLAAGVDPAELRGPGYVASKGFLAEADRFEHELFGFNATEAAALDPQHRQLLETAWAALEDAGHDPRRTLLRTGVYVGGGPSEHAVAAQVDGRLRARLGPMHVRVFTDREFMAGWLSYRLGLTGPSMTVQTGCSTSLATVHVAVQALLSGECDLALAGGVSIDSPYPRGYVYEPGGISSPDGRCRPFDEKAAGTVGGDGVGLVVLRRLEDALADGDAIHAVIRGTAAGNDGSGRVGFTAPGVAGQASTITEAWAAAGLDPADAQFLEAHGTGTDLGDRIEVTAATEAFQGARGCAIGSVKSNLGHLNAAAGVAGLIKAALMLRHRTMVPTVNVTRPHPDLALDDTPFRLLTRVEPWERPPSGGPRLAGVSSLGIGGTNVHVVLEEPPEPPATGPADAGEALPSGALPSGALPSGAVPSGAVPSGAVPSLVLPLSARTRPQLAAAARRLAAALRAPGAPPLADVVHTLAHGRAALDARAYVTATTHENAATALDALATALETGRPLDTGQAGQVADTGADAVAAAWMAGQEVTWPDTGGHRTHLPTYPFAGPHHGALTLRPAQSPEERPRQDAGTETAVIELFRTTLALEGDHDLDRTYFAAGGDSLTAVFLVSELRDRFALEVPIELFLTERPLRELIARAVHGDAEEEDLLGDLLDEFER</sequence>
<dbReference type="KEGG" id="noa:BKM31_26770"/>
<dbReference type="PROSITE" id="PS50075">
    <property type="entry name" value="CARRIER"/>
    <property type="match status" value="1"/>
</dbReference>
<organism evidence="7 8">
    <name type="scientific">[Actinomadura] parvosata subsp. kistnae</name>
    <dbReference type="NCBI Taxonomy" id="1909395"/>
    <lineage>
        <taxon>Bacteria</taxon>
        <taxon>Bacillati</taxon>
        <taxon>Actinomycetota</taxon>
        <taxon>Actinomycetes</taxon>
        <taxon>Streptosporangiales</taxon>
        <taxon>Streptosporangiaceae</taxon>
        <taxon>Nonomuraea</taxon>
    </lineage>
</organism>
<dbReference type="InterPro" id="IPR050091">
    <property type="entry name" value="PKS_NRPS_Biosynth_Enz"/>
</dbReference>
<dbReference type="InterPro" id="IPR036736">
    <property type="entry name" value="ACP-like_sf"/>
</dbReference>
<dbReference type="PANTHER" id="PTHR43775">
    <property type="entry name" value="FATTY ACID SYNTHASE"/>
    <property type="match status" value="1"/>
</dbReference>
<keyword evidence="3" id="KW-0808">Transferase</keyword>
<dbReference type="InterPro" id="IPR014030">
    <property type="entry name" value="Ketoacyl_synth_N"/>
</dbReference>
<dbReference type="SUPFAM" id="SSF53901">
    <property type="entry name" value="Thiolase-like"/>
    <property type="match status" value="1"/>
</dbReference>
<dbReference type="InterPro" id="IPR016039">
    <property type="entry name" value="Thiolase-like"/>
</dbReference>
<evidence type="ECO:0000256" key="1">
    <source>
        <dbReference type="ARBA" id="ARBA00022450"/>
    </source>
</evidence>
<dbReference type="PROSITE" id="PS52004">
    <property type="entry name" value="KS3_2"/>
    <property type="match status" value="1"/>
</dbReference>
<gene>
    <name evidence="7" type="ORF">BKM31_26770</name>
</gene>
<feature type="domain" description="Carrier" evidence="5">
    <location>
        <begin position="601"/>
        <end position="677"/>
    </location>
</feature>
<protein>
    <submittedName>
        <fullName evidence="7">Uncharacterized protein</fullName>
    </submittedName>
</protein>
<dbReference type="EMBL" id="CP017717">
    <property type="protein sequence ID" value="AQZ64585.1"/>
    <property type="molecule type" value="Genomic_DNA"/>
</dbReference>
<dbReference type="InterPro" id="IPR009081">
    <property type="entry name" value="PP-bd_ACP"/>
</dbReference>
<evidence type="ECO:0000256" key="3">
    <source>
        <dbReference type="ARBA" id="ARBA00022679"/>
    </source>
</evidence>
<reference evidence="8" key="1">
    <citation type="journal article" date="2017" name="Med. Chem. Commun.">
        <title>Nonomuraea sp. ATCC 55076 harbours the largest actinomycete chromosome to date and the kistamicin biosynthetic gene cluster.</title>
        <authorList>
            <person name="Nazari B."/>
            <person name="Forneris C.C."/>
            <person name="Gibson M.I."/>
            <person name="Moon K."/>
            <person name="Schramma K.R."/>
            <person name="Seyedsayamdost M.R."/>
        </authorList>
    </citation>
    <scope>NUCLEOTIDE SEQUENCE [LARGE SCALE GENOMIC DNA]</scope>
    <source>
        <strain evidence="8">ATCC 55076</strain>
    </source>
</reference>
<keyword evidence="8" id="KW-1185">Reference proteome</keyword>
<dbReference type="GO" id="GO:0005886">
    <property type="term" value="C:plasma membrane"/>
    <property type="evidence" value="ECO:0007669"/>
    <property type="project" value="TreeGrafter"/>
</dbReference>
<dbReference type="Gene3D" id="3.40.47.10">
    <property type="match status" value="1"/>
</dbReference>
<evidence type="ECO:0000259" key="5">
    <source>
        <dbReference type="PROSITE" id="PS50075"/>
    </source>
</evidence>
<keyword evidence="1" id="KW-0596">Phosphopantetheine</keyword>
<dbReference type="Pfam" id="PF22621">
    <property type="entry name" value="CurL-like_PKS_C"/>
    <property type="match status" value="1"/>
</dbReference>
<dbReference type="Pfam" id="PF02801">
    <property type="entry name" value="Ketoacyl-synt_C"/>
    <property type="match status" value="1"/>
</dbReference>
<evidence type="ECO:0000259" key="6">
    <source>
        <dbReference type="PROSITE" id="PS52004"/>
    </source>
</evidence>
<dbReference type="GO" id="GO:0005737">
    <property type="term" value="C:cytoplasm"/>
    <property type="evidence" value="ECO:0007669"/>
    <property type="project" value="TreeGrafter"/>
</dbReference>
<name>A0A1V0A2Z6_9ACTN</name>
<evidence type="ECO:0000313" key="8">
    <source>
        <dbReference type="Proteomes" id="UP000190797"/>
    </source>
</evidence>
<dbReference type="SUPFAM" id="SSF47336">
    <property type="entry name" value="ACP-like"/>
    <property type="match status" value="1"/>
</dbReference>
<dbReference type="InterPro" id="IPR018201">
    <property type="entry name" value="Ketoacyl_synth_AS"/>
</dbReference>
<dbReference type="PROSITE" id="PS00606">
    <property type="entry name" value="KS3_1"/>
    <property type="match status" value="1"/>
</dbReference>
<dbReference type="Proteomes" id="UP000190797">
    <property type="component" value="Chromosome"/>
</dbReference>
<dbReference type="GO" id="GO:0006633">
    <property type="term" value="P:fatty acid biosynthetic process"/>
    <property type="evidence" value="ECO:0007669"/>
    <property type="project" value="InterPro"/>
</dbReference>
<feature type="domain" description="Ketosynthase family 3 (KS3)" evidence="6">
    <location>
        <begin position="1"/>
        <end position="417"/>
    </location>
</feature>
<dbReference type="GO" id="GO:0071770">
    <property type="term" value="P:DIM/DIP cell wall layer assembly"/>
    <property type="evidence" value="ECO:0007669"/>
    <property type="project" value="TreeGrafter"/>
</dbReference>
<dbReference type="InterPro" id="IPR020841">
    <property type="entry name" value="PKS_Beta-ketoAc_synthase_dom"/>
</dbReference>